<dbReference type="Proteomes" id="UP001056708">
    <property type="component" value="Chromosome"/>
</dbReference>
<organism evidence="1 2">
    <name type="scientific">Phormidium yuhuli AB48</name>
    <dbReference type="NCBI Taxonomy" id="2940671"/>
    <lineage>
        <taxon>Bacteria</taxon>
        <taxon>Bacillati</taxon>
        <taxon>Cyanobacteriota</taxon>
        <taxon>Cyanophyceae</taxon>
        <taxon>Oscillatoriophycideae</taxon>
        <taxon>Oscillatoriales</taxon>
        <taxon>Oscillatoriaceae</taxon>
        <taxon>Phormidium</taxon>
        <taxon>Phormidium yuhuli</taxon>
    </lineage>
</organism>
<evidence type="ECO:0000313" key="2">
    <source>
        <dbReference type="Proteomes" id="UP001056708"/>
    </source>
</evidence>
<protein>
    <recommendedName>
        <fullName evidence="3">Antitoxin VbhA domain-containing protein</fullName>
    </recommendedName>
</protein>
<keyword evidence="2" id="KW-1185">Reference proteome</keyword>
<proteinExistence type="predicted"/>
<sequence length="65" mass="7206">MEQKALSDLAKRAKKALEDGVISRQERDAIVAAIYADGKVSVEECAIFRSIQEKIWQGEVLIAES</sequence>
<evidence type="ECO:0008006" key="3">
    <source>
        <dbReference type="Google" id="ProtNLM"/>
    </source>
</evidence>
<gene>
    <name evidence="1" type="ORF">NEA10_18565</name>
</gene>
<accession>A0ABY5ANM3</accession>
<dbReference type="EMBL" id="CP098611">
    <property type="protein sequence ID" value="USR90799.1"/>
    <property type="molecule type" value="Genomic_DNA"/>
</dbReference>
<reference evidence="1" key="1">
    <citation type="submission" date="2022-06" db="EMBL/GenBank/DDBJ databases">
        <title>Genome sequence of Phormidium yuhuli AB48 isolated from an industrial photobioreactor environment.</title>
        <authorList>
            <person name="Qiu Y."/>
            <person name="Noonan A.J.C."/>
            <person name="Dofher K."/>
            <person name="Koch M."/>
            <person name="Kieft B."/>
            <person name="Lin X."/>
            <person name="Ziels R.M."/>
            <person name="Hallam S.J."/>
        </authorList>
    </citation>
    <scope>NUCLEOTIDE SEQUENCE</scope>
    <source>
        <strain evidence="1">AB48</strain>
    </source>
</reference>
<evidence type="ECO:0000313" key="1">
    <source>
        <dbReference type="EMBL" id="USR90799.1"/>
    </source>
</evidence>
<name>A0ABY5ANM3_9CYAN</name>
<dbReference type="RefSeq" id="WP_252662823.1">
    <property type="nucleotide sequence ID" value="NZ_CP098611.1"/>
</dbReference>